<dbReference type="SUPFAM" id="SSF88659">
    <property type="entry name" value="Sigma3 and sigma4 domains of RNA polymerase sigma factors"/>
    <property type="match status" value="1"/>
</dbReference>
<organism evidence="8 9">
    <name type="scientific">Clostridium novyi A str. 4552</name>
    <dbReference type="NCBI Taxonomy" id="1444289"/>
    <lineage>
        <taxon>Bacteria</taxon>
        <taxon>Bacillati</taxon>
        <taxon>Bacillota</taxon>
        <taxon>Clostridia</taxon>
        <taxon>Eubacteriales</taxon>
        <taxon>Clostridiaceae</taxon>
        <taxon>Clostridium</taxon>
    </lineage>
</organism>
<dbReference type="GO" id="GO:0006352">
    <property type="term" value="P:DNA-templated transcription initiation"/>
    <property type="evidence" value="ECO:0007669"/>
    <property type="project" value="InterPro"/>
</dbReference>
<keyword evidence="5" id="KW-0804">Transcription</keyword>
<evidence type="ECO:0000256" key="1">
    <source>
        <dbReference type="ARBA" id="ARBA00010641"/>
    </source>
</evidence>
<comment type="similarity">
    <text evidence="1">Belongs to the sigma-70 factor family. ECF subfamily.</text>
</comment>
<evidence type="ECO:0000313" key="8">
    <source>
        <dbReference type="EMBL" id="KGM96925.1"/>
    </source>
</evidence>
<dbReference type="Pfam" id="PF08281">
    <property type="entry name" value="Sigma70_r4_2"/>
    <property type="match status" value="1"/>
</dbReference>
<dbReference type="Pfam" id="PF04542">
    <property type="entry name" value="Sigma70_r2"/>
    <property type="match status" value="1"/>
</dbReference>
<dbReference type="NCBIfam" id="TIGR02937">
    <property type="entry name" value="sigma70-ECF"/>
    <property type="match status" value="1"/>
</dbReference>
<reference evidence="8 9" key="1">
    <citation type="submission" date="2014-01" db="EMBL/GenBank/DDBJ databases">
        <title>Plasmidome dynamics in the species complex Clostridium novyi sensu lato converts strains of independent lineages into distinctly different pathogens.</title>
        <authorList>
            <person name="Skarin H."/>
            <person name="Segerman B."/>
        </authorList>
    </citation>
    <scope>NUCLEOTIDE SEQUENCE [LARGE SCALE GENOMIC DNA]</scope>
    <source>
        <strain evidence="8 9">4552</strain>
    </source>
</reference>
<dbReference type="Gene3D" id="1.10.10.10">
    <property type="entry name" value="Winged helix-like DNA-binding domain superfamily/Winged helix DNA-binding domain"/>
    <property type="match status" value="1"/>
</dbReference>
<evidence type="ECO:0000256" key="3">
    <source>
        <dbReference type="ARBA" id="ARBA00023082"/>
    </source>
</evidence>
<dbReference type="Proteomes" id="UP000030012">
    <property type="component" value="Unassembled WGS sequence"/>
</dbReference>
<dbReference type="PANTHER" id="PTHR43133">
    <property type="entry name" value="RNA POLYMERASE ECF-TYPE SIGMA FACTO"/>
    <property type="match status" value="1"/>
</dbReference>
<accession>A0A0A0IBD1</accession>
<proteinExistence type="inferred from homology"/>
<dbReference type="EMBL" id="JENJ01000017">
    <property type="protein sequence ID" value="KGM96925.1"/>
    <property type="molecule type" value="Genomic_DNA"/>
</dbReference>
<evidence type="ECO:0000256" key="2">
    <source>
        <dbReference type="ARBA" id="ARBA00023015"/>
    </source>
</evidence>
<dbReference type="InterPro" id="IPR013249">
    <property type="entry name" value="RNA_pol_sigma70_r4_t2"/>
</dbReference>
<dbReference type="InterPro" id="IPR014284">
    <property type="entry name" value="RNA_pol_sigma-70_dom"/>
</dbReference>
<dbReference type="InterPro" id="IPR013325">
    <property type="entry name" value="RNA_pol_sigma_r2"/>
</dbReference>
<dbReference type="SUPFAM" id="SSF88946">
    <property type="entry name" value="Sigma2 domain of RNA polymerase sigma factors"/>
    <property type="match status" value="1"/>
</dbReference>
<feature type="domain" description="RNA polymerase sigma factor 70 region 4 type 2" evidence="7">
    <location>
        <begin position="119"/>
        <end position="167"/>
    </location>
</feature>
<dbReference type="GO" id="GO:0016987">
    <property type="term" value="F:sigma factor activity"/>
    <property type="evidence" value="ECO:0007669"/>
    <property type="project" value="UniProtKB-KW"/>
</dbReference>
<dbReference type="InterPro" id="IPR007627">
    <property type="entry name" value="RNA_pol_sigma70_r2"/>
</dbReference>
<comment type="caution">
    <text evidence="8">The sequence shown here is derived from an EMBL/GenBank/DDBJ whole genome shotgun (WGS) entry which is preliminary data.</text>
</comment>
<keyword evidence="3" id="KW-0731">Sigma factor</keyword>
<dbReference type="CDD" id="cd06171">
    <property type="entry name" value="Sigma70_r4"/>
    <property type="match status" value="1"/>
</dbReference>
<dbReference type="InterPro" id="IPR036388">
    <property type="entry name" value="WH-like_DNA-bd_sf"/>
</dbReference>
<protein>
    <submittedName>
        <fullName evidence="8">RNA polymerase sigma factor</fullName>
    </submittedName>
</protein>
<name>A0A0A0IBD1_CLONO</name>
<sequence length="188" mass="21735">MGGDYVAQQPIRDIKNGDVDLAEKIVRENYKDIYKYCYWKVGSSEKAEDITQEVFLRFIKNIGCYSERGKPRAYLYTIAKNLCINEYKKCNREVLNSDEVIINSITGDIFENIVDKITLQKLIGELSKEQQEVILLRFGQGLKLGEIAIITDTTRFTVQYRIKKSLAILKKKLKEGGIDYEKRPTGEY</sequence>
<evidence type="ECO:0000313" key="9">
    <source>
        <dbReference type="Proteomes" id="UP000030012"/>
    </source>
</evidence>
<evidence type="ECO:0000256" key="4">
    <source>
        <dbReference type="ARBA" id="ARBA00023125"/>
    </source>
</evidence>
<dbReference type="InterPro" id="IPR039425">
    <property type="entry name" value="RNA_pol_sigma-70-like"/>
</dbReference>
<dbReference type="PANTHER" id="PTHR43133:SF8">
    <property type="entry name" value="RNA POLYMERASE SIGMA FACTOR HI_1459-RELATED"/>
    <property type="match status" value="1"/>
</dbReference>
<dbReference type="OrthoDB" id="9789355at2"/>
<gene>
    <name evidence="8" type="ORF">Z968_05395</name>
</gene>
<evidence type="ECO:0000259" key="7">
    <source>
        <dbReference type="Pfam" id="PF08281"/>
    </source>
</evidence>
<keyword evidence="4" id="KW-0238">DNA-binding</keyword>
<dbReference type="Gene3D" id="1.10.1740.10">
    <property type="match status" value="1"/>
</dbReference>
<evidence type="ECO:0000259" key="6">
    <source>
        <dbReference type="Pfam" id="PF04542"/>
    </source>
</evidence>
<keyword evidence="2" id="KW-0805">Transcription regulation</keyword>
<dbReference type="AlphaFoldDB" id="A0A0A0IBD1"/>
<evidence type="ECO:0000256" key="5">
    <source>
        <dbReference type="ARBA" id="ARBA00023163"/>
    </source>
</evidence>
<feature type="domain" description="RNA polymerase sigma-70 region 2" evidence="6">
    <location>
        <begin position="25"/>
        <end position="91"/>
    </location>
</feature>
<dbReference type="InterPro" id="IPR013324">
    <property type="entry name" value="RNA_pol_sigma_r3/r4-like"/>
</dbReference>
<dbReference type="GO" id="GO:0003677">
    <property type="term" value="F:DNA binding"/>
    <property type="evidence" value="ECO:0007669"/>
    <property type="project" value="UniProtKB-KW"/>
</dbReference>